<evidence type="ECO:0000313" key="1">
    <source>
        <dbReference type="EMBL" id="KAF2623155.1"/>
    </source>
</evidence>
<dbReference type="Proteomes" id="UP000799754">
    <property type="component" value="Unassembled WGS sequence"/>
</dbReference>
<comment type="caution">
    <text evidence="1">The sequence shown here is derived from an EMBL/GenBank/DDBJ whole genome shotgun (WGS) entry which is preliminary data.</text>
</comment>
<organism evidence="1 2">
    <name type="scientific">Macroventuria anomochaeta</name>
    <dbReference type="NCBI Taxonomy" id="301207"/>
    <lineage>
        <taxon>Eukaryota</taxon>
        <taxon>Fungi</taxon>
        <taxon>Dikarya</taxon>
        <taxon>Ascomycota</taxon>
        <taxon>Pezizomycotina</taxon>
        <taxon>Dothideomycetes</taxon>
        <taxon>Pleosporomycetidae</taxon>
        <taxon>Pleosporales</taxon>
        <taxon>Pleosporineae</taxon>
        <taxon>Didymellaceae</taxon>
        <taxon>Macroventuria</taxon>
    </lineage>
</organism>
<keyword evidence="2" id="KW-1185">Reference proteome</keyword>
<sequence length="152" mass="17319">MHMRKNNFLTLFSSSCKPSTSDQDGPNERHYQPPLPHANKSHHHLPPPRAPNLPHDPAHHDPRASVRPVLPHRSSKTTQIIIGMFFSTVHTHTLPTLFVTGQRTVTIGDSRKELDVYIWTMLREVVAEHAPNARVRKEWKGRIGSPRSVWVA</sequence>
<evidence type="ECO:0000313" key="2">
    <source>
        <dbReference type="Proteomes" id="UP000799754"/>
    </source>
</evidence>
<gene>
    <name evidence="1" type="ORF">BU25DRAFT_183647</name>
</gene>
<reference evidence="1" key="1">
    <citation type="journal article" date="2020" name="Stud. Mycol.">
        <title>101 Dothideomycetes genomes: a test case for predicting lifestyles and emergence of pathogens.</title>
        <authorList>
            <person name="Haridas S."/>
            <person name="Albert R."/>
            <person name="Binder M."/>
            <person name="Bloem J."/>
            <person name="Labutti K."/>
            <person name="Salamov A."/>
            <person name="Andreopoulos B."/>
            <person name="Baker S."/>
            <person name="Barry K."/>
            <person name="Bills G."/>
            <person name="Bluhm B."/>
            <person name="Cannon C."/>
            <person name="Castanera R."/>
            <person name="Culley D."/>
            <person name="Daum C."/>
            <person name="Ezra D."/>
            <person name="Gonzalez J."/>
            <person name="Henrissat B."/>
            <person name="Kuo A."/>
            <person name="Liang C."/>
            <person name="Lipzen A."/>
            <person name="Lutzoni F."/>
            <person name="Magnuson J."/>
            <person name="Mondo S."/>
            <person name="Nolan M."/>
            <person name="Ohm R."/>
            <person name="Pangilinan J."/>
            <person name="Park H.-J."/>
            <person name="Ramirez L."/>
            <person name="Alfaro M."/>
            <person name="Sun H."/>
            <person name="Tritt A."/>
            <person name="Yoshinaga Y."/>
            <person name="Zwiers L.-H."/>
            <person name="Turgeon B."/>
            <person name="Goodwin S."/>
            <person name="Spatafora J."/>
            <person name="Crous P."/>
            <person name="Grigoriev I."/>
        </authorList>
    </citation>
    <scope>NUCLEOTIDE SEQUENCE</scope>
    <source>
        <strain evidence="1">CBS 525.71</strain>
    </source>
</reference>
<proteinExistence type="predicted"/>
<protein>
    <submittedName>
        <fullName evidence="1">Uncharacterized protein</fullName>
    </submittedName>
</protein>
<dbReference type="EMBL" id="MU006739">
    <property type="protein sequence ID" value="KAF2623155.1"/>
    <property type="molecule type" value="Genomic_DNA"/>
</dbReference>
<accession>A0ACB6RP24</accession>
<name>A0ACB6RP24_9PLEO</name>